<evidence type="ECO:0000313" key="17">
    <source>
        <dbReference type="EMBL" id="KAF6173312.1"/>
    </source>
</evidence>
<keyword evidence="18" id="KW-1185">Reference proteome</keyword>
<keyword evidence="2 12" id="KW-0723">Serine/threonine-protein kinase</keyword>
<dbReference type="PROSITE" id="PS00107">
    <property type="entry name" value="PROTEIN_KINASE_ATP"/>
    <property type="match status" value="1"/>
</dbReference>
<evidence type="ECO:0000256" key="14">
    <source>
        <dbReference type="SAM" id="SignalP"/>
    </source>
</evidence>
<dbReference type="FunFam" id="1.10.510.10:FF:001023">
    <property type="entry name" value="Os07g0541700 protein"/>
    <property type="match status" value="1"/>
</dbReference>
<evidence type="ECO:0000256" key="4">
    <source>
        <dbReference type="ARBA" id="ARBA00022679"/>
    </source>
</evidence>
<evidence type="ECO:0000259" key="16">
    <source>
        <dbReference type="PROSITE" id="PS50927"/>
    </source>
</evidence>
<keyword evidence="6 11" id="KW-0547">Nucleotide-binding</keyword>
<evidence type="ECO:0000256" key="12">
    <source>
        <dbReference type="RuleBase" id="RU000304"/>
    </source>
</evidence>
<evidence type="ECO:0000256" key="11">
    <source>
        <dbReference type="PROSITE-ProRule" id="PRU10141"/>
    </source>
</evidence>
<evidence type="ECO:0000313" key="18">
    <source>
        <dbReference type="Proteomes" id="UP000541444"/>
    </source>
</evidence>
<sequence>MFIFLPFIVLCCPNLLALVVASPFNETFFTPVDVPSSWTNNDKYFPHQTIHFVDGSVARLILLKAWTESVPLVQFLGFGFGFFCRHPTTNSWYLSTIILEVSERTIVGTPQLVSSANRDYPVRENTTLKLSNNGNMFLVDIDGSLVWSTKALGMSIAGMRINKDRNVVLLDQENNTVWQSFHHPRDTLLDFFYFDLEAAVLGLDAEGCIQVCVLNLSCRAAFFKYLHNCTSNDYCYMPSNILSIIESPMLYKGHDTISYIRVPNLSSPQTSPFISTKLAIGNSTTFVIVVLMLVTFSIIWRKKKHFLSKKIFSKNVSEMPQKFSYRDLCATTKKFSEKLGGGGFGVVFKGVLRDGMVIAVKWLDKTGQGAKAFLAEVETMSSVHHINLVRLTGFCAHKSHRLLIYEYMSNGSLDKWIFNKNMNFCLDWNIRRWILLDVAKGLHYLHEDWRQRIAHLDVKPQNILIGDNFNAELSDFGI</sequence>
<comment type="caution">
    <text evidence="17">The sequence shown here is derived from an EMBL/GenBank/DDBJ whole genome shotgun (WGS) entry which is preliminary data.</text>
</comment>
<dbReference type="InterPro" id="IPR051343">
    <property type="entry name" value="G-type_lectin_kinases/EP1-like"/>
</dbReference>
<dbReference type="Proteomes" id="UP000541444">
    <property type="component" value="Unassembled WGS sequence"/>
</dbReference>
<dbReference type="SUPFAM" id="SSF56112">
    <property type="entry name" value="Protein kinase-like (PK-like)"/>
    <property type="match status" value="1"/>
</dbReference>
<organism evidence="17 18">
    <name type="scientific">Kingdonia uniflora</name>
    <dbReference type="NCBI Taxonomy" id="39325"/>
    <lineage>
        <taxon>Eukaryota</taxon>
        <taxon>Viridiplantae</taxon>
        <taxon>Streptophyta</taxon>
        <taxon>Embryophyta</taxon>
        <taxon>Tracheophyta</taxon>
        <taxon>Spermatophyta</taxon>
        <taxon>Magnoliopsida</taxon>
        <taxon>Ranunculales</taxon>
        <taxon>Circaeasteraceae</taxon>
        <taxon>Kingdonia</taxon>
    </lineage>
</organism>
<keyword evidence="13" id="KW-0812">Transmembrane</keyword>
<dbReference type="InterPro" id="IPR008271">
    <property type="entry name" value="Ser/Thr_kinase_AS"/>
</dbReference>
<proteinExistence type="inferred from homology"/>
<feature type="domain" description="Bulb-type lectin" evidence="16">
    <location>
        <begin position="57"/>
        <end position="182"/>
    </location>
</feature>
<evidence type="ECO:0000256" key="9">
    <source>
        <dbReference type="ARBA" id="ARBA00047899"/>
    </source>
</evidence>
<accession>A0A7J7P254</accession>
<dbReference type="PROSITE" id="PS50927">
    <property type="entry name" value="BULB_LECTIN"/>
    <property type="match status" value="1"/>
</dbReference>
<evidence type="ECO:0000256" key="13">
    <source>
        <dbReference type="SAM" id="Phobius"/>
    </source>
</evidence>
<keyword evidence="13" id="KW-1133">Transmembrane helix</keyword>
<protein>
    <recommendedName>
        <fullName evidence="1">non-specific serine/threonine protein kinase</fullName>
        <ecNumber evidence="1">2.7.11.1</ecNumber>
    </recommendedName>
</protein>
<dbReference type="InterPro" id="IPR036426">
    <property type="entry name" value="Bulb-type_lectin_dom_sf"/>
</dbReference>
<gene>
    <name evidence="17" type="ORF">GIB67_027007</name>
</gene>
<dbReference type="SUPFAM" id="SSF51110">
    <property type="entry name" value="alpha-D-mannose-specific plant lectins"/>
    <property type="match status" value="1"/>
</dbReference>
<evidence type="ECO:0000256" key="10">
    <source>
        <dbReference type="ARBA" id="ARBA00048679"/>
    </source>
</evidence>
<dbReference type="PANTHER" id="PTHR47976">
    <property type="entry name" value="G-TYPE LECTIN S-RECEPTOR-LIKE SERINE/THREONINE-PROTEIN KINASE SD2-5"/>
    <property type="match status" value="1"/>
</dbReference>
<keyword evidence="4" id="KW-0808">Transferase</keyword>
<dbReference type="PANTHER" id="PTHR47976:SF30">
    <property type="entry name" value="RECEPTOR-LIKE SERINE_THREONINE-PROTEIN KINASE"/>
    <property type="match status" value="1"/>
</dbReference>
<dbReference type="InterPro" id="IPR000719">
    <property type="entry name" value="Prot_kinase_dom"/>
</dbReference>
<evidence type="ECO:0000256" key="8">
    <source>
        <dbReference type="ARBA" id="ARBA00022840"/>
    </source>
</evidence>
<dbReference type="Pfam" id="PF01453">
    <property type="entry name" value="B_lectin"/>
    <property type="match status" value="1"/>
</dbReference>
<dbReference type="EC" id="2.7.11.1" evidence="1"/>
<dbReference type="PROSITE" id="PS00108">
    <property type="entry name" value="PROTEIN_KINASE_ST"/>
    <property type="match status" value="1"/>
</dbReference>
<dbReference type="AlphaFoldDB" id="A0A7J7P254"/>
<dbReference type="GO" id="GO:0005524">
    <property type="term" value="F:ATP binding"/>
    <property type="evidence" value="ECO:0007669"/>
    <property type="project" value="UniProtKB-UniRule"/>
</dbReference>
<comment type="similarity">
    <text evidence="12">Belongs to the protein kinase superfamily.</text>
</comment>
<keyword evidence="8 11" id="KW-0067">ATP-binding</keyword>
<evidence type="ECO:0000256" key="7">
    <source>
        <dbReference type="ARBA" id="ARBA00022777"/>
    </source>
</evidence>
<comment type="catalytic activity">
    <reaction evidence="10">
        <text>L-seryl-[protein] + ATP = O-phospho-L-seryl-[protein] + ADP + H(+)</text>
        <dbReference type="Rhea" id="RHEA:17989"/>
        <dbReference type="Rhea" id="RHEA-COMP:9863"/>
        <dbReference type="Rhea" id="RHEA-COMP:11604"/>
        <dbReference type="ChEBI" id="CHEBI:15378"/>
        <dbReference type="ChEBI" id="CHEBI:29999"/>
        <dbReference type="ChEBI" id="CHEBI:30616"/>
        <dbReference type="ChEBI" id="CHEBI:83421"/>
        <dbReference type="ChEBI" id="CHEBI:456216"/>
        <dbReference type="EC" id="2.7.11.1"/>
    </reaction>
</comment>
<dbReference type="OrthoDB" id="543442at2759"/>
<evidence type="ECO:0000259" key="15">
    <source>
        <dbReference type="PROSITE" id="PS50011"/>
    </source>
</evidence>
<evidence type="ECO:0000256" key="2">
    <source>
        <dbReference type="ARBA" id="ARBA00022527"/>
    </source>
</evidence>
<evidence type="ECO:0000256" key="3">
    <source>
        <dbReference type="ARBA" id="ARBA00022536"/>
    </source>
</evidence>
<evidence type="ECO:0000256" key="6">
    <source>
        <dbReference type="ARBA" id="ARBA00022741"/>
    </source>
</evidence>
<dbReference type="EMBL" id="JACGCM010000347">
    <property type="protein sequence ID" value="KAF6173312.1"/>
    <property type="molecule type" value="Genomic_DNA"/>
</dbReference>
<evidence type="ECO:0000256" key="5">
    <source>
        <dbReference type="ARBA" id="ARBA00022729"/>
    </source>
</evidence>
<dbReference type="GO" id="GO:0004674">
    <property type="term" value="F:protein serine/threonine kinase activity"/>
    <property type="evidence" value="ECO:0007669"/>
    <property type="project" value="UniProtKB-KW"/>
</dbReference>
<feature type="domain" description="Protein kinase" evidence="15">
    <location>
        <begin position="333"/>
        <end position="478"/>
    </location>
</feature>
<feature type="binding site" evidence="11">
    <location>
        <position position="361"/>
    </location>
    <ligand>
        <name>ATP</name>
        <dbReference type="ChEBI" id="CHEBI:30616"/>
    </ligand>
</feature>
<reference evidence="17 18" key="1">
    <citation type="journal article" date="2020" name="IScience">
        <title>Genome Sequencing of the Endangered Kingdonia uniflora (Circaeasteraceae, Ranunculales) Reveals Potential Mechanisms of Evolutionary Specialization.</title>
        <authorList>
            <person name="Sun Y."/>
            <person name="Deng T."/>
            <person name="Zhang A."/>
            <person name="Moore M.J."/>
            <person name="Landis J.B."/>
            <person name="Lin N."/>
            <person name="Zhang H."/>
            <person name="Zhang X."/>
            <person name="Huang J."/>
            <person name="Zhang X."/>
            <person name="Sun H."/>
            <person name="Wang H."/>
        </authorList>
    </citation>
    <scope>NUCLEOTIDE SEQUENCE [LARGE SCALE GENOMIC DNA]</scope>
    <source>
        <strain evidence="17">TB1705</strain>
        <tissue evidence="17">Leaf</tissue>
    </source>
</reference>
<dbReference type="Gene3D" id="2.90.10.10">
    <property type="entry name" value="Bulb-type lectin domain"/>
    <property type="match status" value="1"/>
</dbReference>
<dbReference type="PROSITE" id="PS50011">
    <property type="entry name" value="PROTEIN_KINASE_DOM"/>
    <property type="match status" value="1"/>
</dbReference>
<keyword evidence="7" id="KW-0418">Kinase</keyword>
<dbReference type="InterPro" id="IPR001480">
    <property type="entry name" value="Bulb-type_lectin_dom"/>
</dbReference>
<dbReference type="SMART" id="SM00220">
    <property type="entry name" value="S_TKc"/>
    <property type="match status" value="1"/>
</dbReference>
<feature type="signal peptide" evidence="14">
    <location>
        <begin position="1"/>
        <end position="21"/>
    </location>
</feature>
<keyword evidence="5 14" id="KW-0732">Signal</keyword>
<comment type="catalytic activity">
    <reaction evidence="9">
        <text>L-threonyl-[protein] + ATP = O-phospho-L-threonyl-[protein] + ADP + H(+)</text>
        <dbReference type="Rhea" id="RHEA:46608"/>
        <dbReference type="Rhea" id="RHEA-COMP:11060"/>
        <dbReference type="Rhea" id="RHEA-COMP:11605"/>
        <dbReference type="ChEBI" id="CHEBI:15378"/>
        <dbReference type="ChEBI" id="CHEBI:30013"/>
        <dbReference type="ChEBI" id="CHEBI:30616"/>
        <dbReference type="ChEBI" id="CHEBI:61977"/>
        <dbReference type="ChEBI" id="CHEBI:456216"/>
        <dbReference type="EC" id="2.7.11.1"/>
    </reaction>
</comment>
<evidence type="ECO:0000256" key="1">
    <source>
        <dbReference type="ARBA" id="ARBA00012513"/>
    </source>
</evidence>
<dbReference type="FunFam" id="3.30.200.20:FF:000178">
    <property type="entry name" value="serine/threonine-protein kinase PBS1-like"/>
    <property type="match status" value="1"/>
</dbReference>
<dbReference type="InterPro" id="IPR017441">
    <property type="entry name" value="Protein_kinase_ATP_BS"/>
</dbReference>
<keyword evidence="3" id="KW-0245">EGF-like domain</keyword>
<dbReference type="SMART" id="SM00108">
    <property type="entry name" value="B_lectin"/>
    <property type="match status" value="1"/>
</dbReference>
<dbReference type="Gene3D" id="3.30.200.20">
    <property type="entry name" value="Phosphorylase Kinase, domain 1"/>
    <property type="match status" value="1"/>
</dbReference>
<keyword evidence="13" id="KW-0472">Membrane</keyword>
<dbReference type="InterPro" id="IPR011009">
    <property type="entry name" value="Kinase-like_dom_sf"/>
</dbReference>
<feature type="chain" id="PRO_5029652001" description="non-specific serine/threonine protein kinase" evidence="14">
    <location>
        <begin position="22"/>
        <end position="478"/>
    </location>
</feature>
<name>A0A7J7P254_9MAGN</name>
<feature type="transmembrane region" description="Helical" evidence="13">
    <location>
        <begin position="278"/>
        <end position="300"/>
    </location>
</feature>
<dbReference type="Pfam" id="PF00069">
    <property type="entry name" value="Pkinase"/>
    <property type="match status" value="1"/>
</dbReference>
<dbReference type="Gene3D" id="1.10.510.10">
    <property type="entry name" value="Transferase(Phosphotransferase) domain 1"/>
    <property type="match status" value="1"/>
</dbReference>